<evidence type="ECO:0000313" key="5">
    <source>
        <dbReference type="Proteomes" id="UP000076486"/>
    </source>
</evidence>
<proteinExistence type="predicted"/>
<dbReference type="InterPro" id="IPR016181">
    <property type="entry name" value="Acyl_CoA_acyltransferase"/>
</dbReference>
<keyword evidence="1" id="KW-0808">Transferase</keyword>
<dbReference type="PATRIC" id="fig|1365248.3.peg.3172"/>
<dbReference type="CDD" id="cd04301">
    <property type="entry name" value="NAT_SF"/>
    <property type="match status" value="1"/>
</dbReference>
<dbReference type="PROSITE" id="PS51186">
    <property type="entry name" value="GNAT"/>
    <property type="match status" value="1"/>
</dbReference>
<feature type="domain" description="N-acetyltransferase" evidence="3">
    <location>
        <begin position="1"/>
        <end position="161"/>
    </location>
</feature>
<evidence type="ECO:0000313" key="4">
    <source>
        <dbReference type="EMBL" id="KZN61932.1"/>
    </source>
</evidence>
<dbReference type="Pfam" id="PF00583">
    <property type="entry name" value="Acetyltransf_1"/>
    <property type="match status" value="1"/>
</dbReference>
<comment type="caution">
    <text evidence="4">The sequence shown here is derived from an EMBL/GenBank/DDBJ whole genome shotgun (WGS) entry which is preliminary data.</text>
</comment>
<accession>A0A167K0K4</accession>
<dbReference type="InterPro" id="IPR050832">
    <property type="entry name" value="Bact_Acetyltransf"/>
</dbReference>
<dbReference type="SUPFAM" id="SSF55729">
    <property type="entry name" value="Acyl-CoA N-acyltransferases (Nat)"/>
    <property type="match status" value="1"/>
</dbReference>
<dbReference type="PANTHER" id="PTHR43877">
    <property type="entry name" value="AMINOALKYLPHOSPHONATE N-ACETYLTRANSFERASE-RELATED-RELATED"/>
    <property type="match status" value="1"/>
</dbReference>
<dbReference type="Gene3D" id="3.40.630.30">
    <property type="match status" value="1"/>
</dbReference>
<dbReference type="InterPro" id="IPR000182">
    <property type="entry name" value="GNAT_dom"/>
</dbReference>
<dbReference type="AlphaFoldDB" id="A0A167K0K4"/>
<dbReference type="Proteomes" id="UP000076486">
    <property type="component" value="Unassembled WGS sequence"/>
</dbReference>
<evidence type="ECO:0000259" key="3">
    <source>
        <dbReference type="PROSITE" id="PS51186"/>
    </source>
</evidence>
<reference evidence="4 5" key="1">
    <citation type="submission" date="2013-07" db="EMBL/GenBank/DDBJ databases">
        <title>Comparative Genomic and Metabolomic Analysis of Twelve Strains of Pseudoalteromonas luteoviolacea.</title>
        <authorList>
            <person name="Vynne N.G."/>
            <person name="Mansson M."/>
            <person name="Gram L."/>
        </authorList>
    </citation>
    <scope>NUCLEOTIDE SEQUENCE [LARGE SCALE GENOMIC DNA]</scope>
    <source>
        <strain evidence="4 5">CPMOR-1</strain>
    </source>
</reference>
<gene>
    <name evidence="4" type="ORF">N473_20535</name>
</gene>
<dbReference type="RefSeq" id="WP_063368611.1">
    <property type="nucleotide sequence ID" value="NZ_AUYC01000035.1"/>
</dbReference>
<organism evidence="4 5">
    <name type="scientific">Pseudoalteromonas luteoviolacea CPMOR-1</name>
    <dbReference type="NCBI Taxonomy" id="1365248"/>
    <lineage>
        <taxon>Bacteria</taxon>
        <taxon>Pseudomonadati</taxon>
        <taxon>Pseudomonadota</taxon>
        <taxon>Gammaproteobacteria</taxon>
        <taxon>Alteromonadales</taxon>
        <taxon>Pseudoalteromonadaceae</taxon>
        <taxon>Pseudoalteromonas</taxon>
    </lineage>
</organism>
<keyword evidence="2" id="KW-0012">Acyltransferase</keyword>
<evidence type="ECO:0000256" key="2">
    <source>
        <dbReference type="ARBA" id="ARBA00023315"/>
    </source>
</evidence>
<protein>
    <recommendedName>
        <fullName evidence="3">N-acetyltransferase domain-containing protein</fullName>
    </recommendedName>
</protein>
<dbReference type="EMBL" id="AUYC01000035">
    <property type="protein sequence ID" value="KZN61932.1"/>
    <property type="molecule type" value="Genomic_DNA"/>
</dbReference>
<name>A0A167K0K4_9GAMM</name>
<evidence type="ECO:0000256" key="1">
    <source>
        <dbReference type="ARBA" id="ARBA00022679"/>
    </source>
</evidence>
<sequence length="163" mass="18167">MIIRKIEDMDWDYILDIQEKSYQEVGTEDLAVLKSKNDASPDSCFVCVSNDGEIFGYVLAHPWCGVAPPKLFESLPYIENCDHLYLHDMAISPYSKGKGVGRALASKLIDVAKNKGMTKISLVAVQGSETFWTRVGFKEVKGVEVCSSYGEQAILMEKAYITK</sequence>
<dbReference type="PANTHER" id="PTHR43877:SF2">
    <property type="entry name" value="AMINOALKYLPHOSPHONATE N-ACETYLTRANSFERASE-RELATED"/>
    <property type="match status" value="1"/>
</dbReference>
<dbReference type="GO" id="GO:0016747">
    <property type="term" value="F:acyltransferase activity, transferring groups other than amino-acyl groups"/>
    <property type="evidence" value="ECO:0007669"/>
    <property type="project" value="InterPro"/>
</dbReference>